<feature type="domain" description="RGS" evidence="2">
    <location>
        <begin position="11"/>
        <end position="129"/>
    </location>
</feature>
<evidence type="ECO:0000313" key="3">
    <source>
        <dbReference type="EMBL" id="KOS19533.1"/>
    </source>
</evidence>
<evidence type="ECO:0000256" key="1">
    <source>
        <dbReference type="SAM" id="MobiDB-lite"/>
    </source>
</evidence>
<feature type="compositionally biased region" description="Polar residues" evidence="1">
    <location>
        <begin position="232"/>
        <end position="245"/>
    </location>
</feature>
<feature type="region of interest" description="Disordered" evidence="1">
    <location>
        <begin position="225"/>
        <end position="251"/>
    </location>
</feature>
<sequence length="259" mass="28418">MASRPPSLTEILLDVAPPPWNRTAFMAYLSHNHCMESLEFTLESQRYAAFYDQHASDDTPDVCALWQRLIEVYIAPCATREVNIPARVRDYLISIPCGPTPPHPSELAEAARILFELMNDSLLLPFLQSVGPMHPDSATTTTTTSDSTLRPPPLRTPRYSSRCGTANHNVDFEGLTDDSGSASPASMEPMTPPTTPPTSEWSFNGSPGGFQRAVAAHNKGWKKVGEKLGFSRKSSTPRPIPTSSGHDAVDNNYYSTHCI</sequence>
<dbReference type="AlphaFoldDB" id="A0A0M9VU63"/>
<feature type="compositionally biased region" description="Low complexity" evidence="1">
    <location>
        <begin position="136"/>
        <end position="149"/>
    </location>
</feature>
<evidence type="ECO:0000259" key="2">
    <source>
        <dbReference type="PROSITE" id="PS50132"/>
    </source>
</evidence>
<dbReference type="PROSITE" id="PS50132">
    <property type="entry name" value="RGS"/>
    <property type="match status" value="1"/>
</dbReference>
<dbReference type="PANTHER" id="PTHR10845:SF267">
    <property type="entry name" value="REGULATOR OF G PROTEIN SIGNALING DOMAIN PROTEIN (AFU_ORTHOLOGUE AFUA_6G06860)"/>
    <property type="match status" value="1"/>
</dbReference>
<dbReference type="SUPFAM" id="SSF48097">
    <property type="entry name" value="Regulator of G-protein signaling, RGS"/>
    <property type="match status" value="1"/>
</dbReference>
<dbReference type="PANTHER" id="PTHR10845">
    <property type="entry name" value="REGULATOR OF G PROTEIN SIGNALING"/>
    <property type="match status" value="1"/>
</dbReference>
<dbReference type="InterPro" id="IPR044926">
    <property type="entry name" value="RGS_subdomain_2"/>
</dbReference>
<dbReference type="Gene3D" id="1.10.167.10">
    <property type="entry name" value="Regulator of G-protein Signalling 4, domain 2"/>
    <property type="match status" value="1"/>
</dbReference>
<dbReference type="Pfam" id="PF00615">
    <property type="entry name" value="RGS"/>
    <property type="match status" value="1"/>
</dbReference>
<gene>
    <name evidence="3" type="ORF">ESCO_001067</name>
</gene>
<organism evidence="3 4">
    <name type="scientific">Escovopsis weberi</name>
    <dbReference type="NCBI Taxonomy" id="150374"/>
    <lineage>
        <taxon>Eukaryota</taxon>
        <taxon>Fungi</taxon>
        <taxon>Dikarya</taxon>
        <taxon>Ascomycota</taxon>
        <taxon>Pezizomycotina</taxon>
        <taxon>Sordariomycetes</taxon>
        <taxon>Hypocreomycetidae</taxon>
        <taxon>Hypocreales</taxon>
        <taxon>Hypocreaceae</taxon>
        <taxon>Escovopsis</taxon>
    </lineage>
</organism>
<feature type="region of interest" description="Disordered" evidence="1">
    <location>
        <begin position="134"/>
        <end position="201"/>
    </location>
</feature>
<evidence type="ECO:0000313" key="4">
    <source>
        <dbReference type="Proteomes" id="UP000053831"/>
    </source>
</evidence>
<keyword evidence="4" id="KW-1185">Reference proteome</keyword>
<accession>A0A0M9VU63</accession>
<dbReference type="SMART" id="SM00315">
    <property type="entry name" value="RGS"/>
    <property type="match status" value="1"/>
</dbReference>
<proteinExistence type="predicted"/>
<dbReference type="InterPro" id="IPR036305">
    <property type="entry name" value="RGS_sf"/>
</dbReference>
<dbReference type="OrthoDB" id="10266999at2759"/>
<protein>
    <recommendedName>
        <fullName evidence="2">RGS domain-containing protein</fullName>
    </recommendedName>
</protein>
<reference evidence="3 4" key="1">
    <citation type="submission" date="2015-07" db="EMBL/GenBank/DDBJ databases">
        <title>The genome of the fungus Escovopsis weberi, a specialized disease agent of ant agriculture.</title>
        <authorList>
            <person name="de Man T.J."/>
            <person name="Stajich J.E."/>
            <person name="Kubicek C.P."/>
            <person name="Chenthamara K."/>
            <person name="Atanasova L."/>
            <person name="Druzhinina I.S."/>
            <person name="Birnbaum S."/>
            <person name="Barribeau S.M."/>
            <person name="Teiling C."/>
            <person name="Suen G."/>
            <person name="Currie C."/>
            <person name="Gerardo N.M."/>
        </authorList>
    </citation>
    <scope>NUCLEOTIDE SEQUENCE [LARGE SCALE GENOMIC DNA]</scope>
</reference>
<dbReference type="Proteomes" id="UP000053831">
    <property type="component" value="Unassembled WGS sequence"/>
</dbReference>
<dbReference type="CDD" id="cd07440">
    <property type="entry name" value="RGS"/>
    <property type="match status" value="1"/>
</dbReference>
<dbReference type="EMBL" id="LGSR01000020">
    <property type="protein sequence ID" value="KOS19533.1"/>
    <property type="molecule type" value="Genomic_DNA"/>
</dbReference>
<comment type="caution">
    <text evidence="3">The sequence shown here is derived from an EMBL/GenBank/DDBJ whole genome shotgun (WGS) entry which is preliminary data.</text>
</comment>
<dbReference type="InterPro" id="IPR016137">
    <property type="entry name" value="RGS"/>
</dbReference>
<name>A0A0M9VU63_ESCWE</name>